<dbReference type="InterPro" id="IPR051604">
    <property type="entry name" value="Ergot_Alk_Oxidoreductase"/>
</dbReference>
<dbReference type="Gene3D" id="3.90.25.10">
    <property type="entry name" value="UDP-galactose 4-epimerase, domain 1"/>
    <property type="match status" value="1"/>
</dbReference>
<dbReference type="Proteomes" id="UP001221838">
    <property type="component" value="Unassembled WGS sequence"/>
</dbReference>
<keyword evidence="3" id="KW-1185">Reference proteome</keyword>
<dbReference type="Gene3D" id="3.40.50.720">
    <property type="entry name" value="NAD(P)-binding Rossmann-like Domain"/>
    <property type="match status" value="1"/>
</dbReference>
<dbReference type="PANTHER" id="PTHR43162:SF1">
    <property type="entry name" value="PRESTALK A DIFFERENTIATION PROTEIN A"/>
    <property type="match status" value="1"/>
</dbReference>
<comment type="caution">
    <text evidence="2">The sequence shown here is derived from an EMBL/GenBank/DDBJ whole genome shotgun (WGS) entry which is preliminary data.</text>
</comment>
<dbReference type="InterPro" id="IPR036291">
    <property type="entry name" value="NAD(P)-bd_dom_sf"/>
</dbReference>
<gene>
    <name evidence="2" type="ORF">POL68_40455</name>
</gene>
<reference evidence="2 3" key="1">
    <citation type="submission" date="2022-11" db="EMBL/GenBank/DDBJ databases">
        <title>Minimal conservation of predation-associated metabolite biosynthetic gene clusters underscores biosynthetic potential of Myxococcota including descriptions for ten novel species: Archangium lansinium sp. nov., Myxococcus landrumus sp. nov., Nannocystis bai.</title>
        <authorList>
            <person name="Ahearne A."/>
            <person name="Stevens C."/>
            <person name="Dowd S."/>
        </authorList>
    </citation>
    <scope>NUCLEOTIDE SEQUENCE [LARGE SCALE GENOMIC DNA]</scope>
    <source>
        <strain evidence="2 3">NCWAL01</strain>
    </source>
</reference>
<dbReference type="SUPFAM" id="SSF51735">
    <property type="entry name" value="NAD(P)-binding Rossmann-fold domains"/>
    <property type="match status" value="1"/>
</dbReference>
<dbReference type="InterPro" id="IPR008030">
    <property type="entry name" value="NmrA-like"/>
</dbReference>
<evidence type="ECO:0000313" key="2">
    <source>
        <dbReference type="EMBL" id="MDC0714791.1"/>
    </source>
</evidence>
<name>A0ABT5DM95_9BACT</name>
<organism evidence="2 3">
    <name type="scientific">Stigmatella ashevillensis</name>
    <dbReference type="NCBI Taxonomy" id="2995309"/>
    <lineage>
        <taxon>Bacteria</taxon>
        <taxon>Pseudomonadati</taxon>
        <taxon>Myxococcota</taxon>
        <taxon>Myxococcia</taxon>
        <taxon>Myxococcales</taxon>
        <taxon>Cystobacterineae</taxon>
        <taxon>Archangiaceae</taxon>
        <taxon>Stigmatella</taxon>
    </lineage>
</organism>
<dbReference type="RefSeq" id="WP_272145475.1">
    <property type="nucleotide sequence ID" value="NZ_JAQNDM010000002.1"/>
</dbReference>
<dbReference type="EMBL" id="JAQNDM010000002">
    <property type="protein sequence ID" value="MDC0714791.1"/>
    <property type="molecule type" value="Genomic_DNA"/>
</dbReference>
<evidence type="ECO:0000313" key="3">
    <source>
        <dbReference type="Proteomes" id="UP001221838"/>
    </source>
</evidence>
<feature type="domain" description="NmrA-like" evidence="1">
    <location>
        <begin position="3"/>
        <end position="255"/>
    </location>
</feature>
<dbReference type="PANTHER" id="PTHR43162">
    <property type="match status" value="1"/>
</dbReference>
<protein>
    <submittedName>
        <fullName evidence="2">NmrA family NAD(P)-binding protein</fullName>
    </submittedName>
</protein>
<proteinExistence type="predicted"/>
<accession>A0ABT5DM95</accession>
<evidence type="ECO:0000259" key="1">
    <source>
        <dbReference type="Pfam" id="PF05368"/>
    </source>
</evidence>
<sequence length="287" mass="31599">MKTLVIGGTGTVGSLVVQGLLARNEPVHVLTRSAEKAKELPKGTQAVVGDLTKPEDLEKIFHGVERVFMLNPVSMTEAHEGLSAVNQAQAAKVKRFVYMTVHNVTAAPHMPHFGSKIPIELALKASGIPYTILQPNNFYQNDYAFKDAILQYGVYPQPIGDIGISRVDARDIADAAVITLTQNGHEGQTYPLVGPDVLTGARVAEIYSKHLGRPIAYGGNDLEAWQKQTLNFLPAWMVYDFKLMYRAYQEKGLIATADELSRLQKLLGHPLRTFDAFAAEMAKAWVR</sequence>
<dbReference type="Pfam" id="PF05368">
    <property type="entry name" value="NmrA"/>
    <property type="match status" value="1"/>
</dbReference>